<dbReference type="InterPro" id="IPR019258">
    <property type="entry name" value="Mediator_Med4"/>
</dbReference>
<evidence type="ECO:0000256" key="4">
    <source>
        <dbReference type="ARBA" id="ARBA00023015"/>
    </source>
</evidence>
<keyword evidence="11" id="KW-1185">Reference proteome</keyword>
<dbReference type="GO" id="GO:0003712">
    <property type="term" value="F:transcription coregulator activity"/>
    <property type="evidence" value="ECO:0007669"/>
    <property type="project" value="InterPro"/>
</dbReference>
<gene>
    <name evidence="8" type="primary">MED4</name>
    <name evidence="10" type="ORF">CLAFUR5_09546</name>
</gene>
<keyword evidence="6 8" id="KW-0539">Nucleus</keyword>
<comment type="subunit">
    <text evidence="8">Component of the Mediator complex.</text>
</comment>
<organism evidence="10 11">
    <name type="scientific">Passalora fulva</name>
    <name type="common">Tomato leaf mold</name>
    <name type="synonym">Cladosporium fulvum</name>
    <dbReference type="NCBI Taxonomy" id="5499"/>
    <lineage>
        <taxon>Eukaryota</taxon>
        <taxon>Fungi</taxon>
        <taxon>Dikarya</taxon>
        <taxon>Ascomycota</taxon>
        <taxon>Pezizomycotina</taxon>
        <taxon>Dothideomycetes</taxon>
        <taxon>Dothideomycetidae</taxon>
        <taxon>Mycosphaerellales</taxon>
        <taxon>Mycosphaerellaceae</taxon>
        <taxon>Fulvia</taxon>
    </lineage>
</organism>
<reference evidence="10" key="2">
    <citation type="journal article" date="2022" name="Microb. Genom.">
        <title>A chromosome-scale genome assembly of the tomato pathogen Cladosporium fulvum reveals a compartmentalized genome architecture and the presence of a dispensable chromosome.</title>
        <authorList>
            <person name="Zaccaron A.Z."/>
            <person name="Chen L.H."/>
            <person name="Samaras A."/>
            <person name="Stergiopoulos I."/>
        </authorList>
    </citation>
    <scope>NUCLEOTIDE SEQUENCE</scope>
    <source>
        <strain evidence="10">Race5_Kim</strain>
    </source>
</reference>
<evidence type="ECO:0000256" key="1">
    <source>
        <dbReference type="ARBA" id="ARBA00004123"/>
    </source>
</evidence>
<evidence type="ECO:0000313" key="11">
    <source>
        <dbReference type="Proteomes" id="UP000756132"/>
    </source>
</evidence>
<feature type="compositionally biased region" description="Basic and acidic residues" evidence="9">
    <location>
        <begin position="225"/>
        <end position="256"/>
    </location>
</feature>
<keyword evidence="5 8" id="KW-0804">Transcription</keyword>
<protein>
    <recommendedName>
        <fullName evidence="3 8">Mediator of RNA polymerase II transcription subunit 4</fullName>
    </recommendedName>
    <alternativeName>
        <fullName evidence="7 8">Mediator complex subunit 4</fullName>
    </alternativeName>
</protein>
<proteinExistence type="inferred from homology"/>
<keyword evidence="8" id="KW-0010">Activator</keyword>
<reference evidence="10" key="1">
    <citation type="submission" date="2021-12" db="EMBL/GenBank/DDBJ databases">
        <authorList>
            <person name="Zaccaron A."/>
            <person name="Stergiopoulos I."/>
        </authorList>
    </citation>
    <scope>NUCLEOTIDE SEQUENCE</scope>
    <source>
        <strain evidence="10">Race5_Kim</strain>
    </source>
</reference>
<comment type="similarity">
    <text evidence="2 8">Belongs to the Mediator complex subunit 4 family.</text>
</comment>
<comment type="function">
    <text evidence="8">Component of the Mediator complex, a coactivator involved in the regulated transcription of nearly all RNA polymerase II-dependent genes. Mediator functions as a bridge to convey information from gene-specific regulatory proteins to the basal RNA polymerase II transcription machinery. Mediator is recruited to promoters by direct interactions with regulatory proteins and serves as a scaffold for the assembly of a functional preinitiation complex with RNA polymerase II and the general transcription factors.</text>
</comment>
<comment type="subcellular location">
    <subcellularLocation>
        <location evidence="1 8">Nucleus</location>
    </subcellularLocation>
</comment>
<dbReference type="GO" id="GO:0006357">
    <property type="term" value="P:regulation of transcription by RNA polymerase II"/>
    <property type="evidence" value="ECO:0007669"/>
    <property type="project" value="InterPro"/>
</dbReference>
<evidence type="ECO:0000256" key="8">
    <source>
        <dbReference type="RuleBase" id="RU364141"/>
    </source>
</evidence>
<evidence type="ECO:0000256" key="9">
    <source>
        <dbReference type="SAM" id="MobiDB-lite"/>
    </source>
</evidence>
<dbReference type="AlphaFoldDB" id="A0A9Q8PFV2"/>
<evidence type="ECO:0000256" key="3">
    <source>
        <dbReference type="ARBA" id="ARBA00020629"/>
    </source>
</evidence>
<dbReference type="GO" id="GO:0016592">
    <property type="term" value="C:mediator complex"/>
    <property type="evidence" value="ECO:0007669"/>
    <property type="project" value="InterPro"/>
</dbReference>
<keyword evidence="4 8" id="KW-0805">Transcription regulation</keyword>
<feature type="region of interest" description="Disordered" evidence="9">
    <location>
        <begin position="217"/>
        <end position="275"/>
    </location>
</feature>
<dbReference type="Proteomes" id="UP000756132">
    <property type="component" value="Chromosome 9"/>
</dbReference>
<sequence length="275" mass="31231">MDAEFQTTFQRVETALQRLTDSIAAYNPSTTAAEELVEADAVVAEQVAKLVKHQQNYRRIQELRETADSLDETIKNTIRVLADTRKEIQSIPTSETTEPRREVRVDELLAYAKFIAPTTVPPTVAKSFVPIPEDKKDTEAQTTNGIATPPQVISQDVDNPAYVKSEGREKGIEQMAQADKNWLQPVNFAFDFWPTPDQMKHGALGRIQYMIEQGKDPASVLSAEDQAKVDKERKEREDRERAEEEARERRNREEWGHAAPNRRGTVVEPFNPDDL</sequence>
<evidence type="ECO:0000256" key="2">
    <source>
        <dbReference type="ARBA" id="ARBA00009626"/>
    </source>
</evidence>
<evidence type="ECO:0000313" key="10">
    <source>
        <dbReference type="EMBL" id="UJO21650.1"/>
    </source>
</evidence>
<dbReference type="Pfam" id="PF10018">
    <property type="entry name" value="Med4"/>
    <property type="match status" value="1"/>
</dbReference>
<dbReference type="OrthoDB" id="1929813at2759"/>
<evidence type="ECO:0000256" key="5">
    <source>
        <dbReference type="ARBA" id="ARBA00023163"/>
    </source>
</evidence>
<dbReference type="OMA" id="WYPWPSN"/>
<name>A0A9Q8PFV2_PASFU</name>
<dbReference type="EMBL" id="CP090171">
    <property type="protein sequence ID" value="UJO21650.1"/>
    <property type="molecule type" value="Genomic_DNA"/>
</dbReference>
<evidence type="ECO:0000256" key="7">
    <source>
        <dbReference type="ARBA" id="ARBA00031257"/>
    </source>
</evidence>
<evidence type="ECO:0000256" key="6">
    <source>
        <dbReference type="ARBA" id="ARBA00023242"/>
    </source>
</evidence>
<accession>A0A9Q8PFV2</accession>